<organism evidence="5 6">
    <name type="scientific">Apostasia shenzhenica</name>
    <dbReference type="NCBI Taxonomy" id="1088818"/>
    <lineage>
        <taxon>Eukaryota</taxon>
        <taxon>Viridiplantae</taxon>
        <taxon>Streptophyta</taxon>
        <taxon>Embryophyta</taxon>
        <taxon>Tracheophyta</taxon>
        <taxon>Spermatophyta</taxon>
        <taxon>Magnoliopsida</taxon>
        <taxon>Liliopsida</taxon>
        <taxon>Asparagales</taxon>
        <taxon>Orchidaceae</taxon>
        <taxon>Apostasioideae</taxon>
        <taxon>Apostasia</taxon>
    </lineage>
</organism>
<dbReference type="EMBL" id="KZ451908">
    <property type="protein sequence ID" value="PKA63479.1"/>
    <property type="molecule type" value="Genomic_DNA"/>
</dbReference>
<dbReference type="GO" id="GO:0003676">
    <property type="term" value="F:nucleic acid binding"/>
    <property type="evidence" value="ECO:0007669"/>
    <property type="project" value="InterPro"/>
</dbReference>
<evidence type="ECO:0000313" key="6">
    <source>
        <dbReference type="Proteomes" id="UP000236161"/>
    </source>
</evidence>
<name>A0A2I0B6Q3_9ASPA</name>
<proteinExistence type="predicted"/>
<keyword evidence="1" id="KW-0479">Metal-binding</keyword>
<gene>
    <name evidence="5" type="ORF">AXF42_Ash005374</name>
</gene>
<dbReference type="InterPro" id="IPR036875">
    <property type="entry name" value="Znf_CCHC_sf"/>
</dbReference>
<dbReference type="SMART" id="SM00343">
    <property type="entry name" value="ZnF_C2HC"/>
    <property type="match status" value="2"/>
</dbReference>
<dbReference type="Pfam" id="PF14223">
    <property type="entry name" value="Retrotran_gag_2"/>
    <property type="match status" value="1"/>
</dbReference>
<feature type="coiled-coil region" evidence="2">
    <location>
        <begin position="215"/>
        <end position="270"/>
    </location>
</feature>
<dbReference type="Pfam" id="PF00098">
    <property type="entry name" value="zf-CCHC"/>
    <property type="match status" value="1"/>
</dbReference>
<keyword evidence="6" id="KW-1185">Reference proteome</keyword>
<dbReference type="GO" id="GO:0008270">
    <property type="term" value="F:zinc ion binding"/>
    <property type="evidence" value="ECO:0007669"/>
    <property type="project" value="UniProtKB-KW"/>
</dbReference>
<evidence type="ECO:0000256" key="3">
    <source>
        <dbReference type="SAM" id="MobiDB-lite"/>
    </source>
</evidence>
<accession>A0A2I0B6Q3</accession>
<feature type="compositionally biased region" description="Polar residues" evidence="3">
    <location>
        <begin position="81"/>
        <end position="93"/>
    </location>
</feature>
<dbReference type="PROSITE" id="PS50158">
    <property type="entry name" value="ZF_CCHC"/>
    <property type="match status" value="1"/>
</dbReference>
<feature type="region of interest" description="Disordered" evidence="3">
    <location>
        <begin position="72"/>
        <end position="99"/>
    </location>
</feature>
<keyword evidence="1" id="KW-0862">Zinc</keyword>
<dbReference type="InterPro" id="IPR001878">
    <property type="entry name" value="Znf_CCHC"/>
</dbReference>
<feature type="domain" description="CCHC-type" evidence="4">
    <location>
        <begin position="149"/>
        <end position="163"/>
    </location>
</feature>
<dbReference type="OrthoDB" id="786743at2759"/>
<dbReference type="Gene3D" id="4.10.60.10">
    <property type="entry name" value="Zinc finger, CCHC-type"/>
    <property type="match status" value="1"/>
</dbReference>
<dbReference type="SUPFAM" id="SSF57756">
    <property type="entry name" value="Retrovirus zinc finger-like domains"/>
    <property type="match status" value="1"/>
</dbReference>
<evidence type="ECO:0000256" key="1">
    <source>
        <dbReference type="PROSITE-ProRule" id="PRU00047"/>
    </source>
</evidence>
<keyword evidence="1" id="KW-0863">Zinc-finger</keyword>
<evidence type="ECO:0000313" key="5">
    <source>
        <dbReference type="EMBL" id="PKA63479.1"/>
    </source>
</evidence>
<evidence type="ECO:0000259" key="4">
    <source>
        <dbReference type="PROSITE" id="PS50158"/>
    </source>
</evidence>
<evidence type="ECO:0000256" key="2">
    <source>
        <dbReference type="SAM" id="Coils"/>
    </source>
</evidence>
<protein>
    <recommendedName>
        <fullName evidence="4">CCHC-type domain-containing protein</fullName>
    </recommendedName>
</protein>
<dbReference type="Proteomes" id="UP000236161">
    <property type="component" value="Unassembled WGS sequence"/>
</dbReference>
<reference evidence="5 6" key="1">
    <citation type="journal article" date="2017" name="Nature">
        <title>The Apostasia genome and the evolution of orchids.</title>
        <authorList>
            <person name="Zhang G.Q."/>
            <person name="Liu K.W."/>
            <person name="Li Z."/>
            <person name="Lohaus R."/>
            <person name="Hsiao Y.Y."/>
            <person name="Niu S.C."/>
            <person name="Wang J.Y."/>
            <person name="Lin Y.C."/>
            <person name="Xu Q."/>
            <person name="Chen L.J."/>
            <person name="Yoshida K."/>
            <person name="Fujiwara S."/>
            <person name="Wang Z.W."/>
            <person name="Zhang Y.Q."/>
            <person name="Mitsuda N."/>
            <person name="Wang M."/>
            <person name="Liu G.H."/>
            <person name="Pecoraro L."/>
            <person name="Huang H.X."/>
            <person name="Xiao X.J."/>
            <person name="Lin M."/>
            <person name="Wu X.Y."/>
            <person name="Wu W.L."/>
            <person name="Chen Y.Y."/>
            <person name="Chang S.B."/>
            <person name="Sakamoto S."/>
            <person name="Ohme-Takagi M."/>
            <person name="Yagi M."/>
            <person name="Zeng S.J."/>
            <person name="Shen C.Y."/>
            <person name="Yeh C.M."/>
            <person name="Luo Y.B."/>
            <person name="Tsai W.C."/>
            <person name="Van de Peer Y."/>
            <person name="Liu Z.J."/>
        </authorList>
    </citation>
    <scope>NUCLEOTIDE SEQUENCE [LARGE SCALE GENOMIC DNA]</scope>
    <source>
        <strain evidence="6">cv. Shenzhen</strain>
        <tissue evidence="5">Stem</tissue>
    </source>
</reference>
<keyword evidence="2" id="KW-0175">Coiled coil</keyword>
<dbReference type="AlphaFoldDB" id="A0A2I0B6Q3"/>
<sequence>MFTRFTNITNDLISLGKIFTNEKLIRKVLRCLPRDYDAKATAIVEARDLSTLELDMLLGSLTTYELEMKRKRKKNEEDEISSPTASASDTNSSENDEEKLKDEIALISRQFDTLMKKKRHLFRRSQRKSFKNRENKENTLKVKEDDVICYKCNKPGHIKSNCPLLKPRKSKKKKALVATWSDSDESSSSDDKEVVNLCLMADVDINSVNELPLTYDELEENLVDLIHGYEKLKNRYFFLKNTHSSCDSLCKELKKKINDLTLKNNDLSMVVTKVSKKNEMLKSKNIMLEPRCMLRVNNTSYVRNRKHVRNDSLNACQTYGHISSHVICNFCQKHGHVAYTCKIGKVILASKDSFYIWIPKGLSHVDYLTTTNFIGPKFVWVPKTKT</sequence>